<dbReference type="InterPro" id="IPR003661">
    <property type="entry name" value="HisK_dim/P_dom"/>
</dbReference>
<evidence type="ECO:0000256" key="1">
    <source>
        <dbReference type="ARBA" id="ARBA00000085"/>
    </source>
</evidence>
<dbReference type="GO" id="GO:0005886">
    <property type="term" value="C:plasma membrane"/>
    <property type="evidence" value="ECO:0007669"/>
    <property type="project" value="TreeGrafter"/>
</dbReference>
<dbReference type="CDD" id="cd00075">
    <property type="entry name" value="HATPase"/>
    <property type="match status" value="1"/>
</dbReference>
<dbReference type="InterPro" id="IPR036890">
    <property type="entry name" value="HATPase_C_sf"/>
</dbReference>
<dbReference type="Pfam" id="PF02518">
    <property type="entry name" value="HATPase_c"/>
    <property type="match status" value="1"/>
</dbReference>
<evidence type="ECO:0000256" key="8">
    <source>
        <dbReference type="SAM" id="Phobius"/>
    </source>
</evidence>
<evidence type="ECO:0000313" key="11">
    <source>
        <dbReference type="Proteomes" id="UP000261011"/>
    </source>
</evidence>
<keyword evidence="8" id="KW-0812">Transmembrane</keyword>
<organism evidence="10 11">
    <name type="scientific">Anaerococcus nagyae</name>
    <dbReference type="NCBI Taxonomy" id="1755241"/>
    <lineage>
        <taxon>Bacteria</taxon>
        <taxon>Bacillati</taxon>
        <taxon>Bacillota</taxon>
        <taxon>Tissierellia</taxon>
        <taxon>Tissierellales</taxon>
        <taxon>Peptoniphilaceae</taxon>
        <taxon>Anaerococcus</taxon>
    </lineage>
</organism>
<evidence type="ECO:0000256" key="7">
    <source>
        <dbReference type="ARBA" id="ARBA00023012"/>
    </source>
</evidence>
<dbReference type="Gene3D" id="6.10.340.10">
    <property type="match status" value="1"/>
</dbReference>
<keyword evidence="6 10" id="KW-0418">Kinase</keyword>
<dbReference type="Pfam" id="PF00512">
    <property type="entry name" value="HisKA"/>
    <property type="match status" value="1"/>
</dbReference>
<dbReference type="GO" id="GO:0000155">
    <property type="term" value="F:phosphorelay sensor kinase activity"/>
    <property type="evidence" value="ECO:0007669"/>
    <property type="project" value="InterPro"/>
</dbReference>
<dbReference type="PANTHER" id="PTHR45453:SF1">
    <property type="entry name" value="PHOSPHATE REGULON SENSOR PROTEIN PHOR"/>
    <property type="match status" value="1"/>
</dbReference>
<dbReference type="EC" id="2.7.13.3" evidence="3"/>
<proteinExistence type="predicted"/>
<dbReference type="SMART" id="SM00388">
    <property type="entry name" value="HisKA"/>
    <property type="match status" value="1"/>
</dbReference>
<dbReference type="InterPro" id="IPR050351">
    <property type="entry name" value="BphY/WalK/GraS-like"/>
</dbReference>
<feature type="transmembrane region" description="Helical" evidence="8">
    <location>
        <begin position="12"/>
        <end position="33"/>
    </location>
</feature>
<keyword evidence="8" id="KW-1133">Transmembrane helix</keyword>
<dbReference type="SUPFAM" id="SSF55874">
    <property type="entry name" value="ATPase domain of HSP90 chaperone/DNA topoisomerase II/histidine kinase"/>
    <property type="match status" value="1"/>
</dbReference>
<dbReference type="OrthoDB" id="9813151at2"/>
<keyword evidence="8" id="KW-0472">Membrane</keyword>
<dbReference type="InterPro" id="IPR036097">
    <property type="entry name" value="HisK_dim/P_sf"/>
</dbReference>
<keyword evidence="11" id="KW-1185">Reference proteome</keyword>
<dbReference type="Proteomes" id="UP000261011">
    <property type="component" value="Unassembled WGS sequence"/>
</dbReference>
<dbReference type="InterPro" id="IPR005467">
    <property type="entry name" value="His_kinase_dom"/>
</dbReference>
<dbReference type="EMBL" id="QVEU01000002">
    <property type="protein sequence ID" value="RGB77274.1"/>
    <property type="molecule type" value="Genomic_DNA"/>
</dbReference>
<keyword evidence="4" id="KW-0597">Phosphoprotein</keyword>
<dbReference type="InterPro" id="IPR004358">
    <property type="entry name" value="Sig_transdc_His_kin-like_C"/>
</dbReference>
<comment type="catalytic activity">
    <reaction evidence="1">
        <text>ATP + protein L-histidine = ADP + protein N-phospho-L-histidine.</text>
        <dbReference type="EC" id="2.7.13.3"/>
    </reaction>
</comment>
<reference evidence="10 11" key="1">
    <citation type="submission" date="2018-08" db="EMBL/GenBank/DDBJ databases">
        <title>A genome reference for cultivated species of the human gut microbiota.</title>
        <authorList>
            <person name="Zou Y."/>
            <person name="Xue W."/>
            <person name="Luo G."/>
        </authorList>
    </citation>
    <scope>NUCLEOTIDE SEQUENCE [LARGE SCALE GENOMIC DNA]</scope>
    <source>
        <strain evidence="10 11">OF01-3</strain>
    </source>
</reference>
<comment type="subcellular location">
    <subcellularLocation>
        <location evidence="2">Membrane</location>
    </subcellularLocation>
</comment>
<dbReference type="AlphaFoldDB" id="A0A3E2TL83"/>
<feature type="transmembrane region" description="Helical" evidence="8">
    <location>
        <begin position="147"/>
        <end position="167"/>
    </location>
</feature>
<dbReference type="SUPFAM" id="SSF47384">
    <property type="entry name" value="Homodimeric domain of signal transducing histidine kinase"/>
    <property type="match status" value="1"/>
</dbReference>
<keyword evidence="5" id="KW-0808">Transferase</keyword>
<gene>
    <name evidence="10" type="ORF">DXA39_03405</name>
</gene>
<keyword evidence="7" id="KW-0902">Two-component regulatory system</keyword>
<evidence type="ECO:0000256" key="6">
    <source>
        <dbReference type="ARBA" id="ARBA00022777"/>
    </source>
</evidence>
<protein>
    <recommendedName>
        <fullName evidence="3">histidine kinase</fullName>
        <ecNumber evidence="3">2.7.13.3</ecNumber>
    </recommendedName>
</protein>
<evidence type="ECO:0000256" key="4">
    <source>
        <dbReference type="ARBA" id="ARBA00022553"/>
    </source>
</evidence>
<evidence type="ECO:0000259" key="9">
    <source>
        <dbReference type="PROSITE" id="PS50109"/>
    </source>
</evidence>
<dbReference type="SMART" id="SM00387">
    <property type="entry name" value="HATPase_c"/>
    <property type="match status" value="1"/>
</dbReference>
<dbReference type="CDD" id="cd00082">
    <property type="entry name" value="HisKA"/>
    <property type="match status" value="1"/>
</dbReference>
<name>A0A3E2TL83_9FIRM</name>
<evidence type="ECO:0000256" key="2">
    <source>
        <dbReference type="ARBA" id="ARBA00004370"/>
    </source>
</evidence>
<dbReference type="InterPro" id="IPR003594">
    <property type="entry name" value="HATPase_dom"/>
</dbReference>
<dbReference type="GO" id="GO:0004721">
    <property type="term" value="F:phosphoprotein phosphatase activity"/>
    <property type="evidence" value="ECO:0007669"/>
    <property type="project" value="TreeGrafter"/>
</dbReference>
<dbReference type="PRINTS" id="PR00344">
    <property type="entry name" value="BCTRLSENSOR"/>
</dbReference>
<dbReference type="PANTHER" id="PTHR45453">
    <property type="entry name" value="PHOSPHATE REGULON SENSOR PROTEIN PHOR"/>
    <property type="match status" value="1"/>
</dbReference>
<evidence type="ECO:0000313" key="10">
    <source>
        <dbReference type="EMBL" id="RGB77274.1"/>
    </source>
</evidence>
<accession>A0A3E2TL83</accession>
<dbReference type="Gene3D" id="3.30.565.10">
    <property type="entry name" value="Histidine kinase-like ATPase, C-terminal domain"/>
    <property type="match status" value="1"/>
</dbReference>
<dbReference type="Gene3D" id="1.10.287.130">
    <property type="match status" value="1"/>
</dbReference>
<dbReference type="RefSeq" id="WP_117520997.1">
    <property type="nucleotide sequence ID" value="NZ_AP031484.1"/>
</dbReference>
<dbReference type="GO" id="GO:0016036">
    <property type="term" value="P:cellular response to phosphate starvation"/>
    <property type="evidence" value="ECO:0007669"/>
    <property type="project" value="TreeGrafter"/>
</dbReference>
<comment type="caution">
    <text evidence="10">The sequence shown here is derived from an EMBL/GenBank/DDBJ whole genome shotgun (WGS) entry which is preliminary data.</text>
</comment>
<feature type="domain" description="Histidine kinase" evidence="9">
    <location>
        <begin position="228"/>
        <end position="440"/>
    </location>
</feature>
<dbReference type="PROSITE" id="PS50109">
    <property type="entry name" value="HIS_KIN"/>
    <property type="match status" value="1"/>
</dbReference>
<evidence type="ECO:0000256" key="3">
    <source>
        <dbReference type="ARBA" id="ARBA00012438"/>
    </source>
</evidence>
<dbReference type="FunFam" id="3.30.565.10:FF:000006">
    <property type="entry name" value="Sensor histidine kinase WalK"/>
    <property type="match status" value="1"/>
</dbReference>
<sequence>MITLKSKIIRNFTAGILACILVFSILVTLFVNFNYKELLLDMKDERSIEVSYWFRVYNNDNNISKKEMWEGIDSLAQDLKVKIVFEEPDGSISYSFDGREKHNPYPPKEDVFSFFNVDKTRRSGKLHVIYYTNPEPIQQLQKNFSTALVYSIGISLLIGIIISLILSDNISEPIMTMSDATIKIKDGQYDIGDQYTDIKELETLQNNINYLSNNLKYQEEIRKQYAQDISHDLRTPITNLQLYIEAIKDGVIEADKDTMDILLTDVKRLEGLVEGLKKTFDDNVEYFALNKETFNLSDEVKSVVNSFLINAENNNITLNSYIDENIIVNSDKDKFNQILQNLISNAIKAIGKNGNIDVYLKNNNKEITLRVIDDGIGIEEENIPRIFERFYRIEDSRNTEDNGHGLGLSITKNFTDALGGTINVDSKLNEGTDFTLTFMK</sequence>
<evidence type="ECO:0000256" key="5">
    <source>
        <dbReference type="ARBA" id="ARBA00022679"/>
    </source>
</evidence>